<dbReference type="RefSeq" id="WP_197420872.1">
    <property type="nucleotide sequence ID" value="NZ_JAJEQW010000023.1"/>
</dbReference>
<keyword evidence="4 9" id="KW-0812">Transmembrane</keyword>
<dbReference type="EMBL" id="JAOQKI010000024">
    <property type="protein sequence ID" value="MCU6718077.1"/>
    <property type="molecule type" value="Genomic_DNA"/>
</dbReference>
<feature type="domain" description="Membrane insertase YidC/Oxa/ALB C-terminal" evidence="12">
    <location>
        <begin position="42"/>
        <end position="332"/>
    </location>
</feature>
<accession>A0AAW4WJG3</accession>
<comment type="caution">
    <text evidence="13">The sequence shown here is derived from an EMBL/GenBank/DDBJ whole genome shotgun (WGS) entry which is preliminary data.</text>
</comment>
<evidence type="ECO:0000256" key="9">
    <source>
        <dbReference type="RuleBase" id="RU003945"/>
    </source>
</evidence>
<dbReference type="EMBL" id="JAJEQW010000023">
    <property type="protein sequence ID" value="MCC2243484.1"/>
    <property type="molecule type" value="Genomic_DNA"/>
</dbReference>
<sequence length="423" mass="47622">MSEIILTQYNGKILGPIAKVLGWIMNGIYYVLNSLFGIENIGLCIIILTLIIYACLFPLTYKQQKFSKLSQKMNPELQAIQKKYKNKRDQVSMQKMQEETQMVYQKYGVSPTGSCIQMLIQMPILFALYRVFLNVPAYVPAVKEKFSVLVTEIMSIDGFADKMTSFVDKIKIAGLSVDFTATDTNVLHNYIVDVLYKMNTSGWSELKNVFGNLTNLDATEKSLEKLNYFLGLNISNSPWNIMTTGFKSGAYLLAIGALLIPVISFLTQRLNIKLMPTASTGENDAMAQQMKTMNLMMPLFSFVMCFTVPVGLGIYWIASALVRSIQQWGINKRLDKMDWDAIMKANQEKAKAKREKKMGLIENQIANAAKMSTKANVIESGTMTKEEKEEALEHAAEVRSNAKAGSLASKANRVREFNERNNK</sequence>
<evidence type="ECO:0000256" key="7">
    <source>
        <dbReference type="ARBA" id="ARBA00023136"/>
    </source>
</evidence>
<evidence type="ECO:0000256" key="4">
    <source>
        <dbReference type="ARBA" id="ARBA00022692"/>
    </source>
</evidence>
<dbReference type="GO" id="GO:0005886">
    <property type="term" value="C:plasma membrane"/>
    <property type="evidence" value="ECO:0007669"/>
    <property type="project" value="UniProtKB-SubCell"/>
</dbReference>
<feature type="transmembrane region" description="Helical" evidence="11">
    <location>
        <begin position="299"/>
        <end position="322"/>
    </location>
</feature>
<keyword evidence="7 11" id="KW-0472">Membrane</keyword>
<dbReference type="AlphaFoldDB" id="A0AAW4WJG3"/>
<evidence type="ECO:0000256" key="11">
    <source>
        <dbReference type="SAM" id="Phobius"/>
    </source>
</evidence>
<evidence type="ECO:0000256" key="10">
    <source>
        <dbReference type="SAM" id="MobiDB-lite"/>
    </source>
</evidence>
<evidence type="ECO:0000256" key="8">
    <source>
        <dbReference type="ARBA" id="ARBA00023186"/>
    </source>
</evidence>
<organism evidence="13 15">
    <name type="scientific">Roseburia amylophila</name>
    <dbReference type="NCBI Taxonomy" id="2981794"/>
    <lineage>
        <taxon>Bacteria</taxon>
        <taxon>Bacillati</taxon>
        <taxon>Bacillota</taxon>
        <taxon>Clostridia</taxon>
        <taxon>Lachnospirales</taxon>
        <taxon>Lachnospiraceae</taxon>
        <taxon>Roseburia</taxon>
    </lineage>
</organism>
<dbReference type="GO" id="GO:0032977">
    <property type="term" value="F:membrane insertase activity"/>
    <property type="evidence" value="ECO:0007669"/>
    <property type="project" value="InterPro"/>
</dbReference>
<evidence type="ECO:0000259" key="12">
    <source>
        <dbReference type="Pfam" id="PF02096"/>
    </source>
</evidence>
<protein>
    <submittedName>
        <fullName evidence="13">YidC/Oxa1 family membrane protein insertase</fullName>
    </submittedName>
</protein>
<evidence type="ECO:0000313" key="13">
    <source>
        <dbReference type="EMBL" id="MCC2243484.1"/>
    </source>
</evidence>
<dbReference type="GO" id="GO:0015031">
    <property type="term" value="P:protein transport"/>
    <property type="evidence" value="ECO:0007669"/>
    <property type="project" value="UniProtKB-KW"/>
</dbReference>
<dbReference type="InterPro" id="IPR028055">
    <property type="entry name" value="YidC/Oxa/ALB_C"/>
</dbReference>
<dbReference type="CDD" id="cd20070">
    <property type="entry name" value="5TM_YidC_Alb3"/>
    <property type="match status" value="1"/>
</dbReference>
<evidence type="ECO:0000256" key="6">
    <source>
        <dbReference type="ARBA" id="ARBA00022989"/>
    </source>
</evidence>
<comment type="subcellular location">
    <subcellularLocation>
        <location evidence="1">Cell membrane</location>
        <topology evidence="1">Multi-pass membrane protein</topology>
    </subcellularLocation>
    <subcellularLocation>
        <location evidence="9">Membrane</location>
        <topology evidence="9">Multi-pass membrane protein</topology>
    </subcellularLocation>
</comment>
<reference evidence="13" key="2">
    <citation type="submission" date="2021-10" db="EMBL/GenBank/DDBJ databases">
        <title>Anaerobic single-cell dispensing facilitates the cultivation of human gut bacteria.</title>
        <authorList>
            <person name="Afrizal A."/>
        </authorList>
    </citation>
    <scope>NUCLEOTIDE SEQUENCE</scope>
    <source>
        <strain evidence="13">CLA-AA-H204</strain>
    </source>
</reference>
<evidence type="ECO:0000256" key="5">
    <source>
        <dbReference type="ARBA" id="ARBA00022927"/>
    </source>
</evidence>
<evidence type="ECO:0000313" key="14">
    <source>
        <dbReference type="EMBL" id="MCU6718077.1"/>
    </source>
</evidence>
<keyword evidence="8" id="KW-0143">Chaperone</keyword>
<feature type="compositionally biased region" description="Basic and acidic residues" evidence="10">
    <location>
        <begin position="413"/>
        <end position="423"/>
    </location>
</feature>
<keyword evidence="5" id="KW-0653">Protein transport</keyword>
<evidence type="ECO:0000313" key="15">
    <source>
        <dbReference type="Proteomes" id="UP001198893"/>
    </source>
</evidence>
<reference evidence="14 16" key="1">
    <citation type="journal article" date="2021" name="ISME Commun">
        <title>Automated analysis of genomic sequences facilitates high-throughput and comprehensive description of bacteria.</title>
        <authorList>
            <person name="Hitch T.C.A."/>
        </authorList>
    </citation>
    <scope>NUCLEOTIDE SEQUENCE [LARGE SCALE GENOMIC DNA]</scope>
    <source>
        <strain evidence="14 16">Sanger_19</strain>
    </source>
</reference>
<dbReference type="InterPro" id="IPR047196">
    <property type="entry name" value="YidC_ALB_C"/>
</dbReference>
<dbReference type="InterPro" id="IPR001708">
    <property type="entry name" value="YidC/ALB3/OXA1/COX18"/>
</dbReference>
<dbReference type="Proteomes" id="UP001209666">
    <property type="component" value="Unassembled WGS sequence"/>
</dbReference>
<dbReference type="Pfam" id="PF02096">
    <property type="entry name" value="60KD_IMP"/>
    <property type="match status" value="1"/>
</dbReference>
<dbReference type="NCBIfam" id="TIGR03592">
    <property type="entry name" value="yidC_oxa1_cterm"/>
    <property type="match status" value="1"/>
</dbReference>
<dbReference type="Proteomes" id="UP001198893">
    <property type="component" value="Unassembled WGS sequence"/>
</dbReference>
<feature type="transmembrane region" description="Helical" evidence="11">
    <location>
        <begin position="38"/>
        <end position="61"/>
    </location>
</feature>
<dbReference type="PANTHER" id="PTHR12428">
    <property type="entry name" value="OXA1"/>
    <property type="match status" value="1"/>
</dbReference>
<comment type="similarity">
    <text evidence="9">Belongs to the OXA1/ALB3/YidC family.</text>
</comment>
<dbReference type="PANTHER" id="PTHR12428:SF65">
    <property type="entry name" value="CYTOCHROME C OXIDASE ASSEMBLY PROTEIN COX18, MITOCHONDRIAL"/>
    <property type="match status" value="1"/>
</dbReference>
<name>A0AAW4WJG3_9FIRM</name>
<reference evidence="14" key="3">
    <citation type="submission" date="2022-09" db="EMBL/GenBank/DDBJ databases">
        <authorList>
            <person name="Hitch T.C.A."/>
        </authorList>
    </citation>
    <scope>NUCLEOTIDE SEQUENCE</scope>
    <source>
        <strain evidence="14">Sanger_19</strain>
    </source>
</reference>
<dbReference type="GO" id="GO:0051205">
    <property type="term" value="P:protein insertion into membrane"/>
    <property type="evidence" value="ECO:0007669"/>
    <property type="project" value="TreeGrafter"/>
</dbReference>
<feature type="compositionally biased region" description="Basic and acidic residues" evidence="10">
    <location>
        <begin position="384"/>
        <end position="397"/>
    </location>
</feature>
<keyword evidence="2" id="KW-0813">Transport</keyword>
<evidence type="ECO:0000256" key="2">
    <source>
        <dbReference type="ARBA" id="ARBA00022448"/>
    </source>
</evidence>
<keyword evidence="3" id="KW-1003">Cell membrane</keyword>
<proteinExistence type="inferred from homology"/>
<feature type="region of interest" description="Disordered" evidence="10">
    <location>
        <begin position="382"/>
        <end position="423"/>
    </location>
</feature>
<keyword evidence="16" id="KW-1185">Reference proteome</keyword>
<evidence type="ECO:0000256" key="1">
    <source>
        <dbReference type="ARBA" id="ARBA00004651"/>
    </source>
</evidence>
<evidence type="ECO:0000313" key="16">
    <source>
        <dbReference type="Proteomes" id="UP001209666"/>
    </source>
</evidence>
<feature type="transmembrane region" description="Helical" evidence="11">
    <location>
        <begin position="249"/>
        <end position="267"/>
    </location>
</feature>
<feature type="transmembrane region" description="Helical" evidence="11">
    <location>
        <begin position="12"/>
        <end position="32"/>
    </location>
</feature>
<keyword evidence="6 11" id="KW-1133">Transmembrane helix</keyword>
<evidence type="ECO:0000256" key="3">
    <source>
        <dbReference type="ARBA" id="ARBA00022475"/>
    </source>
</evidence>
<gene>
    <name evidence="13" type="ORF">LKD47_14475</name>
    <name evidence="14" type="ORF">OCV43_12510</name>
</gene>